<name>A0A2S8Q0W6_9GAMM</name>
<feature type="compositionally biased region" description="Polar residues" evidence="1">
    <location>
        <begin position="99"/>
        <end position="110"/>
    </location>
</feature>
<dbReference type="PIRSF" id="PIRSF028304">
    <property type="entry name" value="UCP028304"/>
    <property type="match status" value="1"/>
</dbReference>
<organism evidence="2 3">
    <name type="scientific">Photorhabdus hindustanensis</name>
    <dbReference type="NCBI Taxonomy" id="2918802"/>
    <lineage>
        <taxon>Bacteria</taxon>
        <taxon>Pseudomonadati</taxon>
        <taxon>Pseudomonadota</taxon>
        <taxon>Gammaproteobacteria</taxon>
        <taxon>Enterobacterales</taxon>
        <taxon>Morganellaceae</taxon>
        <taxon>Photorhabdus</taxon>
    </lineage>
</organism>
<feature type="region of interest" description="Disordered" evidence="1">
    <location>
        <begin position="99"/>
        <end position="137"/>
    </location>
</feature>
<dbReference type="InterPro" id="IPR010272">
    <property type="entry name" value="T6SS_TssF"/>
</dbReference>
<dbReference type="NCBIfam" id="TIGR03359">
    <property type="entry name" value="VI_chp_6"/>
    <property type="match status" value="1"/>
</dbReference>
<feature type="compositionally biased region" description="Acidic residues" evidence="1">
    <location>
        <begin position="116"/>
        <end position="126"/>
    </location>
</feature>
<evidence type="ECO:0000313" key="2">
    <source>
        <dbReference type="EMBL" id="PQQ25409.1"/>
    </source>
</evidence>
<gene>
    <name evidence="2" type="primary">vasA</name>
    <name evidence="2" type="ORF">C6H66_12910</name>
</gene>
<reference evidence="2 3" key="1">
    <citation type="submission" date="2018-02" db="EMBL/GenBank/DDBJ databases">
        <title>Five New Genomes of Indian Photorhabdus Isolates TSA.</title>
        <authorList>
            <person name="Dubay B."/>
            <person name="Somvanshi V.S."/>
        </authorList>
    </citation>
    <scope>NUCLEOTIDE SEQUENCE [LARGE SCALE GENOMIC DNA]</scope>
    <source>
        <strain evidence="2 3">H1</strain>
    </source>
</reference>
<comment type="caution">
    <text evidence="2">The sequence shown here is derived from an EMBL/GenBank/DDBJ whole genome shotgun (WGS) entry which is preliminary data.</text>
</comment>
<proteinExistence type="predicted"/>
<dbReference type="PANTHER" id="PTHR35370">
    <property type="entry name" value="CYTOPLASMIC PROTEIN-RELATED-RELATED"/>
    <property type="match status" value="1"/>
</dbReference>
<dbReference type="RefSeq" id="WP_105395804.1">
    <property type="nucleotide sequence ID" value="NZ_CAWNTA010000086.1"/>
</dbReference>
<evidence type="ECO:0000313" key="3">
    <source>
        <dbReference type="Proteomes" id="UP000239550"/>
    </source>
</evidence>
<sequence length="615" mass="71344">MSLEKYFREELDYIRQLGRQAAIEHPHLASFLSEQGSDPDVERLLEGFAFLAGNLRAKIDDEFPELTHGLLHMLWPNYLRPTPSMTIIQYTPNDNAITKATQIPRGTQIKSRPLADDSENDEDEDNYLSNANTQKTDQDNHRCTFTLCRDVWLFPMSIRDISVNNSNEQGVIGLNFTSKTELNLQELQLDKLRFYLSGDDYSSTQLYFWLSYHLEDAKLVVGDTTISLPDFDFVPVGFNREDALLPYPKNAYMGYRVLQEYFCFSEGFLFFDVIGFPKLPADLKAKDFTLNLYFSEALPPEIKIRQDTFRLHCVPAINLFPMDSEVIQLNGSQSEYPLRASYSHPNRYDIFSVDKVESWLVGPDGKPKPSRDGRRTYVPFESFHHQIEHESELNTRYFRIRIKESPFRKGLEHYISFVRGDESQLLLSEENVSIQLTCTNRELPLQLRVGDIDYPLSGSSSFATFRNITRPSVPLYPLMSGEYHWSLISNMSLNYMTLLDKDALKAVLRTYDLPSRYNRQSSRSSQKRLDAIERIETRQIDRLFKGLPVRGSESTLYIRQQAFCSEGELYLFCNILSRFFALYASVNSFHMLKVINLDNQECYQWPEQTGQHALM</sequence>
<dbReference type="Pfam" id="PF05947">
    <property type="entry name" value="T6SS_TssF"/>
    <property type="match status" value="1"/>
</dbReference>
<dbReference type="EMBL" id="PUWT01000030">
    <property type="protein sequence ID" value="PQQ25409.1"/>
    <property type="molecule type" value="Genomic_DNA"/>
</dbReference>
<dbReference type="Proteomes" id="UP000239550">
    <property type="component" value="Unassembled WGS sequence"/>
</dbReference>
<protein>
    <submittedName>
        <fullName evidence="2">Type VI secretion system baseplate subunit TssF</fullName>
    </submittedName>
</protein>
<keyword evidence="3" id="KW-1185">Reference proteome</keyword>
<accession>A0A2S8Q0W6</accession>
<evidence type="ECO:0000256" key="1">
    <source>
        <dbReference type="SAM" id="MobiDB-lite"/>
    </source>
</evidence>
<dbReference type="AlphaFoldDB" id="A0A2S8Q0W6"/>
<dbReference type="PANTHER" id="PTHR35370:SF4">
    <property type="entry name" value="TYPE VI SECRETION SYSTEM BASEPLATE SUBUNIT TSSF"/>
    <property type="match status" value="1"/>
</dbReference>